<gene>
    <name evidence="3" type="ORF">KK083_04815</name>
</gene>
<proteinExistence type="predicted"/>
<dbReference type="Proteomes" id="UP001319200">
    <property type="component" value="Unassembled WGS sequence"/>
</dbReference>
<feature type="chain" id="PRO_5042896159" description="SH3 domain-containing protein" evidence="2">
    <location>
        <begin position="26"/>
        <end position="143"/>
    </location>
</feature>
<evidence type="ECO:0000313" key="3">
    <source>
        <dbReference type="EMBL" id="MBT1696183.1"/>
    </source>
</evidence>
<evidence type="ECO:0000256" key="2">
    <source>
        <dbReference type="SAM" id="SignalP"/>
    </source>
</evidence>
<dbReference type="EMBL" id="JAHESF010000003">
    <property type="protein sequence ID" value="MBT1696183.1"/>
    <property type="molecule type" value="Genomic_DNA"/>
</dbReference>
<evidence type="ECO:0000256" key="1">
    <source>
        <dbReference type="SAM" id="MobiDB-lite"/>
    </source>
</evidence>
<organism evidence="3 4">
    <name type="scientific">Chryseosolibacter histidini</name>
    <dbReference type="NCBI Taxonomy" id="2782349"/>
    <lineage>
        <taxon>Bacteria</taxon>
        <taxon>Pseudomonadati</taxon>
        <taxon>Bacteroidota</taxon>
        <taxon>Cytophagia</taxon>
        <taxon>Cytophagales</taxon>
        <taxon>Chryseotaleaceae</taxon>
        <taxon>Chryseosolibacter</taxon>
    </lineage>
</organism>
<feature type="signal peptide" evidence="2">
    <location>
        <begin position="1"/>
        <end position="25"/>
    </location>
</feature>
<evidence type="ECO:0000313" key="4">
    <source>
        <dbReference type="Proteomes" id="UP001319200"/>
    </source>
</evidence>
<sequence length="143" mass="16477">MKPNTLFMKLLVTLYLTASSLTAFSQIEVTATRKTHLLKKMNQATFNDSLVIQAGEKFSVFEHYDNGYYKVSYNHSDYYVYYPYFNEIDLLDSKAKPISLPAHNSTHKQTHSGNSSKTIRTGPRGGQYYINSNGKKTYIKRRK</sequence>
<keyword evidence="2" id="KW-0732">Signal</keyword>
<feature type="region of interest" description="Disordered" evidence="1">
    <location>
        <begin position="101"/>
        <end position="133"/>
    </location>
</feature>
<dbReference type="RefSeq" id="WP_254161244.1">
    <property type="nucleotide sequence ID" value="NZ_JAHESF010000003.1"/>
</dbReference>
<dbReference type="AlphaFoldDB" id="A0AAP2DGY3"/>
<name>A0AAP2DGY3_9BACT</name>
<comment type="caution">
    <text evidence="3">The sequence shown here is derived from an EMBL/GenBank/DDBJ whole genome shotgun (WGS) entry which is preliminary data.</text>
</comment>
<reference evidence="3 4" key="1">
    <citation type="submission" date="2021-05" db="EMBL/GenBank/DDBJ databases">
        <title>A Polyphasic approach of four new species of the genus Ohtaekwangia: Ohtaekwangia histidinii sp. nov., Ohtaekwangia cretensis sp. nov., Ohtaekwangia indiensis sp. nov., Ohtaekwangia reichenbachii sp. nov. from diverse environment.</title>
        <authorList>
            <person name="Octaviana S."/>
        </authorList>
    </citation>
    <scope>NUCLEOTIDE SEQUENCE [LARGE SCALE GENOMIC DNA]</scope>
    <source>
        <strain evidence="3 4">PWU4</strain>
    </source>
</reference>
<protein>
    <recommendedName>
        <fullName evidence="5">SH3 domain-containing protein</fullName>
    </recommendedName>
</protein>
<evidence type="ECO:0008006" key="5">
    <source>
        <dbReference type="Google" id="ProtNLM"/>
    </source>
</evidence>
<accession>A0AAP2DGY3</accession>
<keyword evidence="4" id="KW-1185">Reference proteome</keyword>